<dbReference type="Gene3D" id="1.10.1740.10">
    <property type="match status" value="1"/>
</dbReference>
<keyword evidence="3" id="KW-0731">Sigma factor</keyword>
<keyword evidence="8" id="KW-1185">Reference proteome</keyword>
<dbReference type="Proteomes" id="UP001501218">
    <property type="component" value="Unassembled WGS sequence"/>
</dbReference>
<dbReference type="Gene3D" id="1.10.10.10">
    <property type="entry name" value="Winged helix-like DNA-binding domain superfamily/Winged helix DNA-binding domain"/>
    <property type="match status" value="1"/>
</dbReference>
<feature type="domain" description="RNA polymerase sigma factor 70 region 4 type 2" evidence="6">
    <location>
        <begin position="123"/>
        <end position="174"/>
    </location>
</feature>
<dbReference type="PANTHER" id="PTHR43133:SF61">
    <property type="entry name" value="ECF RNA POLYMERASE SIGMA FACTOR SIGC"/>
    <property type="match status" value="1"/>
</dbReference>
<evidence type="ECO:0000256" key="4">
    <source>
        <dbReference type="ARBA" id="ARBA00023163"/>
    </source>
</evidence>
<evidence type="ECO:0000256" key="3">
    <source>
        <dbReference type="ARBA" id="ARBA00023082"/>
    </source>
</evidence>
<dbReference type="EMBL" id="BAAARA010000013">
    <property type="protein sequence ID" value="GAA2355223.1"/>
    <property type="molecule type" value="Genomic_DNA"/>
</dbReference>
<protein>
    <submittedName>
        <fullName evidence="7">Sigma-70 family RNA polymerase sigma factor</fullName>
    </submittedName>
</protein>
<dbReference type="PANTHER" id="PTHR43133">
    <property type="entry name" value="RNA POLYMERASE ECF-TYPE SIGMA FACTO"/>
    <property type="match status" value="1"/>
</dbReference>
<dbReference type="SUPFAM" id="SSF88946">
    <property type="entry name" value="Sigma2 domain of RNA polymerase sigma factors"/>
    <property type="match status" value="1"/>
</dbReference>
<dbReference type="InterPro" id="IPR007627">
    <property type="entry name" value="RNA_pol_sigma70_r2"/>
</dbReference>
<dbReference type="SUPFAM" id="SSF88659">
    <property type="entry name" value="Sigma3 and sigma4 domains of RNA polymerase sigma factors"/>
    <property type="match status" value="1"/>
</dbReference>
<evidence type="ECO:0000313" key="8">
    <source>
        <dbReference type="Proteomes" id="UP001501218"/>
    </source>
</evidence>
<dbReference type="InterPro" id="IPR013325">
    <property type="entry name" value="RNA_pol_sigma_r2"/>
</dbReference>
<evidence type="ECO:0000256" key="1">
    <source>
        <dbReference type="ARBA" id="ARBA00010641"/>
    </source>
</evidence>
<dbReference type="InterPro" id="IPR014284">
    <property type="entry name" value="RNA_pol_sigma-70_dom"/>
</dbReference>
<dbReference type="Pfam" id="PF08281">
    <property type="entry name" value="Sigma70_r4_2"/>
    <property type="match status" value="1"/>
</dbReference>
<comment type="caution">
    <text evidence="7">The sequence shown here is derived from an EMBL/GenBank/DDBJ whole genome shotgun (WGS) entry which is preliminary data.</text>
</comment>
<keyword evidence="2" id="KW-0805">Transcription regulation</keyword>
<evidence type="ECO:0000313" key="7">
    <source>
        <dbReference type="EMBL" id="GAA2355223.1"/>
    </source>
</evidence>
<feature type="domain" description="RNA polymerase sigma-70 region 2" evidence="5">
    <location>
        <begin position="33"/>
        <end position="94"/>
    </location>
</feature>
<dbReference type="InterPro" id="IPR013324">
    <property type="entry name" value="RNA_pol_sigma_r3/r4-like"/>
</dbReference>
<dbReference type="NCBIfam" id="TIGR02937">
    <property type="entry name" value="sigma70-ECF"/>
    <property type="match status" value="1"/>
</dbReference>
<keyword evidence="4" id="KW-0804">Transcription</keyword>
<evidence type="ECO:0000259" key="6">
    <source>
        <dbReference type="Pfam" id="PF08281"/>
    </source>
</evidence>
<reference evidence="8" key="1">
    <citation type="journal article" date="2019" name="Int. J. Syst. Evol. Microbiol.">
        <title>The Global Catalogue of Microorganisms (GCM) 10K type strain sequencing project: providing services to taxonomists for standard genome sequencing and annotation.</title>
        <authorList>
            <consortium name="The Broad Institute Genomics Platform"/>
            <consortium name="The Broad Institute Genome Sequencing Center for Infectious Disease"/>
            <person name="Wu L."/>
            <person name="Ma J."/>
        </authorList>
    </citation>
    <scope>NUCLEOTIDE SEQUENCE [LARGE SCALE GENOMIC DNA]</scope>
    <source>
        <strain evidence="8">JCM 16221</strain>
    </source>
</reference>
<organism evidence="7 8">
    <name type="scientific">Saccharopolyspora halophila</name>
    <dbReference type="NCBI Taxonomy" id="405551"/>
    <lineage>
        <taxon>Bacteria</taxon>
        <taxon>Bacillati</taxon>
        <taxon>Actinomycetota</taxon>
        <taxon>Actinomycetes</taxon>
        <taxon>Pseudonocardiales</taxon>
        <taxon>Pseudonocardiaceae</taxon>
        <taxon>Saccharopolyspora</taxon>
    </lineage>
</organism>
<sequence length="185" mass="20281">MNRSEDEDARLTALALAARSGDRASIEGFISGTQRDVWRFLAHRAGVHLADDLTQETYLRALKSIRRFSARSSARVWLLSIARRVVVDQIRHERARPQTAPVADWTAAADLAMSSPGAADIVELNAMLDELDEERREALLLTQILGLSYQEAADVCGCAIGTIRSRVARARAELLDAARRAEGAG</sequence>
<dbReference type="InterPro" id="IPR036388">
    <property type="entry name" value="WH-like_DNA-bd_sf"/>
</dbReference>
<dbReference type="CDD" id="cd06171">
    <property type="entry name" value="Sigma70_r4"/>
    <property type="match status" value="1"/>
</dbReference>
<gene>
    <name evidence="7" type="ORF">GCM10009854_36700</name>
</gene>
<evidence type="ECO:0000259" key="5">
    <source>
        <dbReference type="Pfam" id="PF04542"/>
    </source>
</evidence>
<proteinExistence type="inferred from homology"/>
<dbReference type="InterPro" id="IPR039425">
    <property type="entry name" value="RNA_pol_sigma-70-like"/>
</dbReference>
<name>A0ABP5TN18_9PSEU</name>
<evidence type="ECO:0000256" key="2">
    <source>
        <dbReference type="ARBA" id="ARBA00023015"/>
    </source>
</evidence>
<dbReference type="RefSeq" id="WP_344134023.1">
    <property type="nucleotide sequence ID" value="NZ_BAAARA010000013.1"/>
</dbReference>
<dbReference type="Pfam" id="PF04542">
    <property type="entry name" value="Sigma70_r2"/>
    <property type="match status" value="1"/>
</dbReference>
<dbReference type="InterPro" id="IPR013249">
    <property type="entry name" value="RNA_pol_sigma70_r4_t2"/>
</dbReference>
<accession>A0ABP5TN18</accession>
<comment type="similarity">
    <text evidence="1">Belongs to the sigma-70 factor family. ECF subfamily.</text>
</comment>